<dbReference type="AlphaFoldDB" id="A0A8X6M5Q5"/>
<comment type="caution">
    <text evidence="1">The sequence shown here is derived from an EMBL/GenBank/DDBJ whole genome shotgun (WGS) entry which is preliminary data.</text>
</comment>
<reference evidence="1" key="1">
    <citation type="submission" date="2020-07" db="EMBL/GenBank/DDBJ databases">
        <title>Multicomponent nature underlies the extraordinary mechanical properties of spider dragline silk.</title>
        <authorList>
            <person name="Kono N."/>
            <person name="Nakamura H."/>
            <person name="Mori M."/>
            <person name="Yoshida Y."/>
            <person name="Ohtoshi R."/>
            <person name="Malay A.D."/>
            <person name="Moran D.A.P."/>
            <person name="Tomita M."/>
            <person name="Numata K."/>
            <person name="Arakawa K."/>
        </authorList>
    </citation>
    <scope>NUCLEOTIDE SEQUENCE</scope>
</reference>
<sequence length="370" mass="44228">MLTLKEIILVKLVAGYINDSDSPREIINPTEPEICEEFIRKRTSTLNIPLTLQEDIVALIKPILSEVSNFSEDHNGIFTEEQEYYLKFCFNADGTVDRVKTVDLLIHSAGLDAETRFVLACQYWSSWDVLAFFKKLHEFAREQILIKYSTAKYTLSQYEKNVVLWTRNFKAGRISESQSKGWRYRYYIWNYASLQSHLLDDLTERRRQSILYDIFEISQLMHIRRFCLSRMSAGHREALLKRFPLNVLRIYLLWPNQRYFMDALNKVWDRLPGIHFACLLHIIICQKIVMLWKDFPYVNLLRQLWHRSPDHLKQYVEGTDIFEILMEILKNGVPCWLHRYDIPENFLLHDNVFDNESECDRIIDEIERYH</sequence>
<keyword evidence="2" id="KW-1185">Reference proteome</keyword>
<name>A0A8X6M5Q5_TRICU</name>
<dbReference type="OrthoDB" id="6414224at2759"/>
<gene>
    <name evidence="1" type="primary">NCL1_45509</name>
    <name evidence="1" type="ORF">TNCT_587151</name>
</gene>
<protein>
    <submittedName>
        <fullName evidence="1">Uncharacterized protein</fullName>
    </submittedName>
</protein>
<organism evidence="1 2">
    <name type="scientific">Trichonephila clavata</name>
    <name type="common">Joro spider</name>
    <name type="synonym">Nephila clavata</name>
    <dbReference type="NCBI Taxonomy" id="2740835"/>
    <lineage>
        <taxon>Eukaryota</taxon>
        <taxon>Metazoa</taxon>
        <taxon>Ecdysozoa</taxon>
        <taxon>Arthropoda</taxon>
        <taxon>Chelicerata</taxon>
        <taxon>Arachnida</taxon>
        <taxon>Araneae</taxon>
        <taxon>Araneomorphae</taxon>
        <taxon>Entelegynae</taxon>
        <taxon>Araneoidea</taxon>
        <taxon>Nephilidae</taxon>
        <taxon>Trichonephila</taxon>
    </lineage>
</organism>
<evidence type="ECO:0000313" key="2">
    <source>
        <dbReference type="Proteomes" id="UP000887116"/>
    </source>
</evidence>
<dbReference type="Proteomes" id="UP000887116">
    <property type="component" value="Unassembled WGS sequence"/>
</dbReference>
<dbReference type="EMBL" id="BMAO01039685">
    <property type="protein sequence ID" value="GFR33027.1"/>
    <property type="molecule type" value="Genomic_DNA"/>
</dbReference>
<evidence type="ECO:0000313" key="1">
    <source>
        <dbReference type="EMBL" id="GFR33027.1"/>
    </source>
</evidence>
<proteinExistence type="predicted"/>
<accession>A0A8X6M5Q5</accession>